<dbReference type="OrthoDB" id="9809155at2"/>
<protein>
    <recommendedName>
        <fullName evidence="4">Plasmid stabilization protein</fullName>
    </recommendedName>
</protein>
<sequence>MRMIELLDAAEEDLARGAAFYASQSPGLGEYFLDALFSDIDSLLLYAGVHEEHHGFHRLLSRRFPFAIYYRADDEIIRVYAILDCRQAPGPLATRLSIPDE</sequence>
<dbReference type="STRING" id="106634.TVD_09695"/>
<reference evidence="2 3" key="1">
    <citation type="submission" date="2015-04" db="EMBL/GenBank/DDBJ databases">
        <title>Complete Sequence for the Genome of the Thioalkalivibrio versutus D301.</title>
        <authorList>
            <person name="Mu T."/>
            <person name="Zhou J."/>
            <person name="Xu X."/>
        </authorList>
    </citation>
    <scope>NUCLEOTIDE SEQUENCE [LARGE SCALE GENOMIC DNA]</scope>
    <source>
        <strain evidence="2 3">D301</strain>
    </source>
</reference>
<dbReference type="KEGG" id="tvr:TVD_09695"/>
<dbReference type="Pfam" id="PF05016">
    <property type="entry name" value="ParE_toxin"/>
    <property type="match status" value="1"/>
</dbReference>
<evidence type="ECO:0000256" key="1">
    <source>
        <dbReference type="ARBA" id="ARBA00022649"/>
    </source>
</evidence>
<dbReference type="PATRIC" id="fig|106634.4.peg.1986"/>
<name>A0A0G3G340_9GAMM</name>
<dbReference type="RefSeq" id="WP_047251498.1">
    <property type="nucleotide sequence ID" value="NZ_CP011367.1"/>
</dbReference>
<evidence type="ECO:0008006" key="4">
    <source>
        <dbReference type="Google" id="ProtNLM"/>
    </source>
</evidence>
<dbReference type="InterPro" id="IPR007712">
    <property type="entry name" value="RelE/ParE_toxin"/>
</dbReference>
<evidence type="ECO:0000313" key="3">
    <source>
        <dbReference type="Proteomes" id="UP000064201"/>
    </source>
</evidence>
<keyword evidence="1" id="KW-1277">Toxin-antitoxin system</keyword>
<proteinExistence type="predicted"/>
<keyword evidence="3" id="KW-1185">Reference proteome</keyword>
<evidence type="ECO:0000313" key="2">
    <source>
        <dbReference type="EMBL" id="AKJ95613.1"/>
    </source>
</evidence>
<dbReference type="AlphaFoldDB" id="A0A0G3G340"/>
<gene>
    <name evidence="2" type="ORF">TVD_09695</name>
</gene>
<dbReference type="Gene3D" id="3.30.2310.20">
    <property type="entry name" value="RelE-like"/>
    <property type="match status" value="1"/>
</dbReference>
<dbReference type="EMBL" id="CP011367">
    <property type="protein sequence ID" value="AKJ95613.1"/>
    <property type="molecule type" value="Genomic_DNA"/>
</dbReference>
<accession>A0A0G3G340</accession>
<dbReference type="Proteomes" id="UP000064201">
    <property type="component" value="Chromosome"/>
</dbReference>
<organism evidence="2 3">
    <name type="scientific">Thioalkalivibrio versutus</name>
    <dbReference type="NCBI Taxonomy" id="106634"/>
    <lineage>
        <taxon>Bacteria</taxon>
        <taxon>Pseudomonadati</taxon>
        <taxon>Pseudomonadota</taxon>
        <taxon>Gammaproteobacteria</taxon>
        <taxon>Chromatiales</taxon>
        <taxon>Ectothiorhodospiraceae</taxon>
        <taxon>Thioalkalivibrio</taxon>
    </lineage>
</organism>
<dbReference type="InterPro" id="IPR035093">
    <property type="entry name" value="RelE/ParE_toxin_dom_sf"/>
</dbReference>